<protein>
    <submittedName>
        <fullName evidence="4">T9SS type A sorting domain-containing protein</fullName>
    </submittedName>
</protein>
<evidence type="ECO:0000256" key="2">
    <source>
        <dbReference type="SAM" id="SignalP"/>
    </source>
</evidence>
<dbReference type="NCBIfam" id="TIGR04183">
    <property type="entry name" value="Por_Secre_tail"/>
    <property type="match status" value="1"/>
</dbReference>
<keyword evidence="5" id="KW-1185">Reference proteome</keyword>
<evidence type="ECO:0000259" key="3">
    <source>
        <dbReference type="Pfam" id="PF18962"/>
    </source>
</evidence>
<keyword evidence="1 2" id="KW-0732">Signal</keyword>
<dbReference type="InterPro" id="IPR011110">
    <property type="entry name" value="Reg_prop"/>
</dbReference>
<dbReference type="RefSeq" id="WP_160632959.1">
    <property type="nucleotide sequence ID" value="NZ_WWNE01000006.1"/>
</dbReference>
<dbReference type="Pfam" id="PF07494">
    <property type="entry name" value="Reg_prop"/>
    <property type="match status" value="1"/>
</dbReference>
<dbReference type="EMBL" id="WWNE01000006">
    <property type="protein sequence ID" value="NBG66011.1"/>
    <property type="molecule type" value="Genomic_DNA"/>
</dbReference>
<dbReference type="AlphaFoldDB" id="A0A6N9NKL5"/>
<gene>
    <name evidence="4" type="ORF">GQN54_07760</name>
</gene>
<evidence type="ECO:0000313" key="4">
    <source>
        <dbReference type="EMBL" id="NBG66011.1"/>
    </source>
</evidence>
<sequence length="841" mass="92742">MKSVLFTLGLSLLSTLGMSQDYWNYYNSDDGLIQDSINRLVIENSQSIYLGTNAGLSHFNQGTFTNYTTANSGLNTNKILDMELGNNLLFLHTDSGISVFDGLTFTNYTARNGLPSNEVKEIQVTSNGTLWIGTLTGVASFDGTQFTQYPNKIAYSLGVDSSDHIYIITKFAIFGNDSINNLEIFDGITWNSYKIFDADSTAIIIQSKFKLLNNGQLIIGSLYPNPFYIIQQNVITKLPFQINHSQREPKNADQFQTDQSGKYWVGYQTEGNYYASIYSGNLSDLKRHYFNHTIENITSVETADNTIAFGTDNGFYFASINVGIAQAVNDFDVNTINTQISSKGPVFNNSLLGVASFEFPKGNVTHGIYAANFIVSAKKATSTTFDAHPIVPWEQDYFIGPKSNKREATRSFMAKVSKTEILTHIAQSNNSGYQMPDGILNWPAIGDSSLNEPFDLAPFVDVNSNGCYDPANGDYPVIKGDEAIYWINRPNDTSALSDLEYHNMLYGFNDPNDPLINQNVFLERTIVNRANVAYDSIKVGFWIDIDLGYAGDDYMGCDSINNIMYGYNGDSDDNSAYGQKGFGLNPPAIGVKFLSDSMDNFVFNTTGSADNGDMRNSSDVHNYLNARWKNGQYITYGGNGFRGPGVTTIPTNYMFTGDPVANTGWSEISIGNSIGDRRGLAAIPYFSLQPNERKTIVLAIGYGYDSVSTGPSHLNAVPAMINSLNHAKTVYDNMQIQTGTTASNFACPVIRIGVKEEGVSNSDINIYPVPSNGMITISSDEPMKNLQVIDVSGSIIMEADLTSKGLAPSFQFPNSIEDGFYFLRIQRQDNSWETKKIIIAK</sequence>
<accession>A0A6N9NKL5</accession>
<feature type="signal peptide" evidence="2">
    <location>
        <begin position="1"/>
        <end position="19"/>
    </location>
</feature>
<evidence type="ECO:0000256" key="1">
    <source>
        <dbReference type="ARBA" id="ARBA00022729"/>
    </source>
</evidence>
<organism evidence="4 5">
    <name type="scientific">Acidiluteibacter ferrifornacis</name>
    <dbReference type="NCBI Taxonomy" id="2692424"/>
    <lineage>
        <taxon>Bacteria</taxon>
        <taxon>Pseudomonadati</taxon>
        <taxon>Bacteroidota</taxon>
        <taxon>Flavobacteriia</taxon>
        <taxon>Flavobacteriales</taxon>
        <taxon>Cryomorphaceae</taxon>
        <taxon>Acidiluteibacter</taxon>
    </lineage>
</organism>
<dbReference type="Gene3D" id="2.130.10.10">
    <property type="entry name" value="YVTN repeat-like/Quinoprotein amine dehydrogenase"/>
    <property type="match status" value="2"/>
</dbReference>
<dbReference type="InterPro" id="IPR026444">
    <property type="entry name" value="Secre_tail"/>
</dbReference>
<feature type="chain" id="PRO_5027078280" evidence="2">
    <location>
        <begin position="20"/>
        <end position="841"/>
    </location>
</feature>
<dbReference type="Pfam" id="PF18962">
    <property type="entry name" value="Por_Secre_tail"/>
    <property type="match status" value="1"/>
</dbReference>
<reference evidence="4 5" key="1">
    <citation type="submission" date="2019-12" db="EMBL/GenBank/DDBJ databases">
        <authorList>
            <person name="Zhao J."/>
        </authorList>
    </citation>
    <scope>NUCLEOTIDE SEQUENCE [LARGE SCALE GENOMIC DNA]</scope>
    <source>
        <strain evidence="4 5">S-15</strain>
    </source>
</reference>
<dbReference type="InterPro" id="IPR015943">
    <property type="entry name" value="WD40/YVTN_repeat-like_dom_sf"/>
</dbReference>
<comment type="caution">
    <text evidence="4">The sequence shown here is derived from an EMBL/GenBank/DDBJ whole genome shotgun (WGS) entry which is preliminary data.</text>
</comment>
<feature type="domain" description="Secretion system C-terminal sorting" evidence="3">
    <location>
        <begin position="766"/>
        <end position="839"/>
    </location>
</feature>
<proteinExistence type="predicted"/>
<dbReference type="Proteomes" id="UP000470771">
    <property type="component" value="Unassembled WGS sequence"/>
</dbReference>
<name>A0A6N9NKL5_9FLAO</name>
<evidence type="ECO:0000313" key="5">
    <source>
        <dbReference type="Proteomes" id="UP000470771"/>
    </source>
</evidence>